<feature type="region of interest" description="Disordered" evidence="1">
    <location>
        <begin position="1"/>
        <end position="24"/>
    </location>
</feature>
<organism evidence="3">
    <name type="scientific">Fagus sylvatica</name>
    <name type="common">Beechnut</name>
    <dbReference type="NCBI Taxonomy" id="28930"/>
    <lineage>
        <taxon>Eukaryota</taxon>
        <taxon>Viridiplantae</taxon>
        <taxon>Streptophyta</taxon>
        <taxon>Embryophyta</taxon>
        <taxon>Tracheophyta</taxon>
        <taxon>Spermatophyta</taxon>
        <taxon>Magnoliopsida</taxon>
        <taxon>eudicotyledons</taxon>
        <taxon>Gunneridae</taxon>
        <taxon>Pentapetalae</taxon>
        <taxon>rosids</taxon>
        <taxon>fabids</taxon>
        <taxon>Fagales</taxon>
        <taxon>Fagaceae</taxon>
        <taxon>Fagus</taxon>
    </lineage>
</organism>
<proteinExistence type="predicted"/>
<reference evidence="3" key="1">
    <citation type="submission" date="2018-02" db="EMBL/GenBank/DDBJ databases">
        <authorList>
            <person name="Cohen D.B."/>
            <person name="Kent A.D."/>
        </authorList>
    </citation>
    <scope>NUCLEOTIDE SEQUENCE</scope>
</reference>
<protein>
    <recommendedName>
        <fullName evidence="2">Retrotransposon Copia-like N-terminal domain-containing protein</fullName>
    </recommendedName>
</protein>
<evidence type="ECO:0000259" key="2">
    <source>
        <dbReference type="Pfam" id="PF14244"/>
    </source>
</evidence>
<feature type="domain" description="Retrotransposon Copia-like N-terminal" evidence="2">
    <location>
        <begin position="29"/>
        <end position="76"/>
    </location>
</feature>
<dbReference type="PANTHER" id="PTHR37610">
    <property type="entry name" value="CCHC-TYPE DOMAIN-CONTAINING PROTEIN"/>
    <property type="match status" value="1"/>
</dbReference>
<evidence type="ECO:0000313" key="3">
    <source>
        <dbReference type="EMBL" id="SPD32168.1"/>
    </source>
</evidence>
<evidence type="ECO:0000256" key="1">
    <source>
        <dbReference type="SAM" id="MobiDB-lite"/>
    </source>
</evidence>
<dbReference type="PANTHER" id="PTHR37610:SF97">
    <property type="entry name" value="RETROTRANSPOSON GAG DOMAIN-CONTAINING PROTEIN"/>
    <property type="match status" value="1"/>
</dbReference>
<dbReference type="AlphaFoldDB" id="A0A2N9J5R4"/>
<feature type="compositionally biased region" description="Polar residues" evidence="1">
    <location>
        <begin position="1"/>
        <end position="15"/>
    </location>
</feature>
<accession>A0A2N9J5R4</accession>
<dbReference type="EMBL" id="OIVN01006392">
    <property type="protein sequence ID" value="SPD32168.1"/>
    <property type="molecule type" value="Genomic_DNA"/>
</dbReference>
<name>A0A2N9J5R4_FAGSY</name>
<dbReference type="InterPro" id="IPR029472">
    <property type="entry name" value="Copia-like_N"/>
</dbReference>
<sequence>MASKIVSTKTVSAVNPSDDPPPSSPYYLHANDNSSLILVNQPLTGDNFHSWFRSMAMGLTIKNKLGFVDGSIEPPKERILNYVSKEIHATMLYKSTAREIWTILRERFSQSNGPQMFQVEQAIGSLTQSQVSVIDYYTKLQGLWEELLNYRPIPVSRSAPAKQGFQKRDKPTCSHCGLIGHTMEKCYKLHGYPLGYKTRGKGPVANQVSLSNFGTHTVAATDEMSSVQLSQIQSQCQQLLAALSTKSLNPQAPEPSTSNVTYQAMANTASSSSLPIHSMSDTGATDHMVHSISCLTTVTSTINTSVELPNGEFVSVTHIGLHPLKDDWTG</sequence>
<gene>
    <name evidence="3" type="ORF">FSB_LOCUS60050</name>
</gene>
<dbReference type="Pfam" id="PF14244">
    <property type="entry name" value="Retrotran_gag_3"/>
    <property type="match status" value="1"/>
</dbReference>